<evidence type="ECO:0000313" key="1">
    <source>
        <dbReference type="EMBL" id="KRF83505.1"/>
    </source>
</evidence>
<organism evidence="1 2">
    <name type="scientific">Drosophila virilis</name>
    <name type="common">Fruit fly</name>
    <dbReference type="NCBI Taxonomy" id="7244"/>
    <lineage>
        <taxon>Eukaryota</taxon>
        <taxon>Metazoa</taxon>
        <taxon>Ecdysozoa</taxon>
        <taxon>Arthropoda</taxon>
        <taxon>Hexapoda</taxon>
        <taxon>Insecta</taxon>
        <taxon>Pterygota</taxon>
        <taxon>Neoptera</taxon>
        <taxon>Endopterygota</taxon>
        <taxon>Diptera</taxon>
        <taxon>Brachycera</taxon>
        <taxon>Muscomorpha</taxon>
        <taxon>Ephydroidea</taxon>
        <taxon>Drosophilidae</taxon>
        <taxon>Drosophila</taxon>
    </lineage>
</organism>
<dbReference type="Pfam" id="PF06477">
    <property type="entry name" value="DUF1091"/>
    <property type="match status" value="1"/>
</dbReference>
<sequence>MTNAVCESYNKTLIVINECRLRAISRNKTTLTMLANILRPLNDMFIRFQMLKRANGYKPWLMDYSGDVCRLMRKRYHPVATIILNVIANTTTFNHPCPFVVGATDLMYYQ</sequence>
<reference evidence="1 2" key="1">
    <citation type="journal article" date="2007" name="Nature">
        <title>Evolution of genes and genomes on the Drosophila phylogeny.</title>
        <authorList>
            <consortium name="Drosophila 12 Genomes Consortium"/>
            <person name="Clark A.G."/>
            <person name="Eisen M.B."/>
            <person name="Smith D.R."/>
            <person name="Bergman C.M."/>
            <person name="Oliver B."/>
            <person name="Markow T.A."/>
            <person name="Kaufman T.C."/>
            <person name="Kellis M."/>
            <person name="Gelbart W."/>
            <person name="Iyer V.N."/>
            <person name="Pollard D.A."/>
            <person name="Sackton T.B."/>
            <person name="Larracuente A.M."/>
            <person name="Singh N.D."/>
            <person name="Abad J.P."/>
            <person name="Abt D.N."/>
            <person name="Adryan B."/>
            <person name="Aguade M."/>
            <person name="Akashi H."/>
            <person name="Anderson W.W."/>
            <person name="Aquadro C.F."/>
            <person name="Ardell D.H."/>
            <person name="Arguello R."/>
            <person name="Artieri C.G."/>
            <person name="Barbash D.A."/>
            <person name="Barker D."/>
            <person name="Barsanti P."/>
            <person name="Batterham P."/>
            <person name="Batzoglou S."/>
            <person name="Begun D."/>
            <person name="Bhutkar A."/>
            <person name="Blanco E."/>
            <person name="Bosak S.A."/>
            <person name="Bradley R.K."/>
            <person name="Brand A.D."/>
            <person name="Brent M.R."/>
            <person name="Brooks A.N."/>
            <person name="Brown R.H."/>
            <person name="Butlin R.K."/>
            <person name="Caggese C."/>
            <person name="Calvi B.R."/>
            <person name="Bernardo de Carvalho A."/>
            <person name="Caspi A."/>
            <person name="Castrezana S."/>
            <person name="Celniker S.E."/>
            <person name="Chang J.L."/>
            <person name="Chapple C."/>
            <person name="Chatterji S."/>
            <person name="Chinwalla A."/>
            <person name="Civetta A."/>
            <person name="Clifton S.W."/>
            <person name="Comeron J.M."/>
            <person name="Costello J.C."/>
            <person name="Coyne J.A."/>
            <person name="Daub J."/>
            <person name="David R.G."/>
            <person name="Delcher A.L."/>
            <person name="Delehaunty K."/>
            <person name="Do C.B."/>
            <person name="Ebling H."/>
            <person name="Edwards K."/>
            <person name="Eickbush T."/>
            <person name="Evans J.D."/>
            <person name="Filipski A."/>
            <person name="Findeiss S."/>
            <person name="Freyhult E."/>
            <person name="Fulton L."/>
            <person name="Fulton R."/>
            <person name="Garcia A.C."/>
            <person name="Gardiner A."/>
            <person name="Garfield D.A."/>
            <person name="Garvin B.E."/>
            <person name="Gibson G."/>
            <person name="Gilbert D."/>
            <person name="Gnerre S."/>
            <person name="Godfrey J."/>
            <person name="Good R."/>
            <person name="Gotea V."/>
            <person name="Gravely B."/>
            <person name="Greenberg A.J."/>
            <person name="Griffiths-Jones S."/>
            <person name="Gross S."/>
            <person name="Guigo R."/>
            <person name="Gustafson E.A."/>
            <person name="Haerty W."/>
            <person name="Hahn M.W."/>
            <person name="Halligan D.L."/>
            <person name="Halpern A.L."/>
            <person name="Halter G.M."/>
            <person name="Han M.V."/>
            <person name="Heger A."/>
            <person name="Hillier L."/>
            <person name="Hinrichs A.S."/>
            <person name="Holmes I."/>
            <person name="Hoskins R.A."/>
            <person name="Hubisz M.J."/>
            <person name="Hultmark D."/>
            <person name="Huntley M.A."/>
            <person name="Jaffe D.B."/>
            <person name="Jagadeeshan S."/>
            <person name="Jeck W.R."/>
            <person name="Johnson J."/>
            <person name="Jones C.D."/>
            <person name="Jordan W.C."/>
            <person name="Karpen G.H."/>
            <person name="Kataoka E."/>
            <person name="Keightley P.D."/>
            <person name="Kheradpour P."/>
            <person name="Kirkness E.F."/>
            <person name="Koerich L.B."/>
            <person name="Kristiansen K."/>
            <person name="Kudrna D."/>
            <person name="Kulathinal R.J."/>
            <person name="Kumar S."/>
            <person name="Kwok R."/>
            <person name="Lander E."/>
            <person name="Langley C.H."/>
            <person name="Lapoint R."/>
            <person name="Lazzaro B.P."/>
            <person name="Lee S.J."/>
            <person name="Levesque L."/>
            <person name="Li R."/>
            <person name="Lin C.F."/>
            <person name="Lin M.F."/>
            <person name="Lindblad-Toh K."/>
            <person name="Llopart A."/>
            <person name="Long M."/>
            <person name="Low L."/>
            <person name="Lozovsky E."/>
            <person name="Lu J."/>
            <person name="Luo M."/>
            <person name="Machado C.A."/>
            <person name="Makalowski W."/>
            <person name="Marzo M."/>
            <person name="Matsuda M."/>
            <person name="Matzkin L."/>
            <person name="McAllister B."/>
            <person name="McBride C.S."/>
            <person name="McKernan B."/>
            <person name="McKernan K."/>
            <person name="Mendez-Lago M."/>
            <person name="Minx P."/>
            <person name="Mollenhauer M.U."/>
            <person name="Montooth K."/>
            <person name="Mount S.M."/>
            <person name="Mu X."/>
            <person name="Myers E."/>
            <person name="Negre B."/>
            <person name="Newfeld S."/>
            <person name="Nielsen R."/>
            <person name="Noor M.A."/>
            <person name="O'Grady P."/>
            <person name="Pachter L."/>
            <person name="Papaceit M."/>
            <person name="Parisi M.J."/>
            <person name="Parisi M."/>
            <person name="Parts L."/>
            <person name="Pedersen J.S."/>
            <person name="Pesole G."/>
            <person name="Phillippy A.M."/>
            <person name="Ponting C.P."/>
            <person name="Pop M."/>
            <person name="Porcelli D."/>
            <person name="Powell J.R."/>
            <person name="Prohaska S."/>
            <person name="Pruitt K."/>
            <person name="Puig M."/>
            <person name="Quesneville H."/>
            <person name="Ram K.R."/>
            <person name="Rand D."/>
            <person name="Rasmussen M.D."/>
            <person name="Reed L.K."/>
            <person name="Reenan R."/>
            <person name="Reily A."/>
            <person name="Remington K.A."/>
            <person name="Rieger T.T."/>
            <person name="Ritchie M.G."/>
            <person name="Robin C."/>
            <person name="Rogers Y.H."/>
            <person name="Rohde C."/>
            <person name="Rozas J."/>
            <person name="Rubenfield M.J."/>
            <person name="Ruiz A."/>
            <person name="Russo S."/>
            <person name="Salzberg S.L."/>
            <person name="Sanchez-Gracia A."/>
            <person name="Saranga D.J."/>
            <person name="Sato H."/>
            <person name="Schaeffer S.W."/>
            <person name="Schatz M.C."/>
            <person name="Schlenke T."/>
            <person name="Schwartz R."/>
            <person name="Segarra C."/>
            <person name="Singh R.S."/>
            <person name="Sirot L."/>
            <person name="Sirota M."/>
            <person name="Sisneros N.B."/>
            <person name="Smith C.D."/>
            <person name="Smith T.F."/>
            <person name="Spieth J."/>
            <person name="Stage D.E."/>
            <person name="Stark A."/>
            <person name="Stephan W."/>
            <person name="Strausberg R.L."/>
            <person name="Strempel S."/>
            <person name="Sturgill D."/>
            <person name="Sutton G."/>
            <person name="Sutton G.G."/>
            <person name="Tao W."/>
            <person name="Teichmann S."/>
            <person name="Tobari Y.N."/>
            <person name="Tomimura Y."/>
            <person name="Tsolas J.M."/>
            <person name="Valente V.L."/>
            <person name="Venter E."/>
            <person name="Venter J.C."/>
            <person name="Vicario S."/>
            <person name="Vieira F.G."/>
            <person name="Vilella A.J."/>
            <person name="Villasante A."/>
            <person name="Walenz B."/>
            <person name="Wang J."/>
            <person name="Wasserman M."/>
            <person name="Watts T."/>
            <person name="Wilson D."/>
            <person name="Wilson R.K."/>
            <person name="Wing R.A."/>
            <person name="Wolfner M.F."/>
            <person name="Wong A."/>
            <person name="Wong G.K."/>
            <person name="Wu C.I."/>
            <person name="Wu G."/>
            <person name="Yamamoto D."/>
            <person name="Yang H.P."/>
            <person name="Yang S.P."/>
            <person name="Yorke J.A."/>
            <person name="Yoshida K."/>
            <person name="Zdobnov E."/>
            <person name="Zhang P."/>
            <person name="Zhang Y."/>
            <person name="Zimin A.V."/>
            <person name="Baldwin J."/>
            <person name="Abdouelleil A."/>
            <person name="Abdulkadir J."/>
            <person name="Abebe A."/>
            <person name="Abera B."/>
            <person name="Abreu J."/>
            <person name="Acer S.C."/>
            <person name="Aftuck L."/>
            <person name="Alexander A."/>
            <person name="An P."/>
            <person name="Anderson E."/>
            <person name="Anderson S."/>
            <person name="Arachi H."/>
            <person name="Azer M."/>
            <person name="Bachantsang P."/>
            <person name="Barry A."/>
            <person name="Bayul T."/>
            <person name="Berlin A."/>
            <person name="Bessette D."/>
            <person name="Bloom T."/>
            <person name="Blye J."/>
            <person name="Boguslavskiy L."/>
            <person name="Bonnet C."/>
            <person name="Boukhgalter B."/>
            <person name="Bourzgui I."/>
            <person name="Brown A."/>
            <person name="Cahill P."/>
            <person name="Channer S."/>
            <person name="Cheshatsang Y."/>
            <person name="Chuda L."/>
            <person name="Citroen M."/>
            <person name="Collymore A."/>
            <person name="Cooke P."/>
            <person name="Costello M."/>
            <person name="D'Aco K."/>
            <person name="Daza R."/>
            <person name="De Haan G."/>
            <person name="DeGray S."/>
            <person name="DeMaso C."/>
            <person name="Dhargay N."/>
            <person name="Dooley K."/>
            <person name="Dooley E."/>
            <person name="Doricent M."/>
            <person name="Dorje P."/>
            <person name="Dorjee K."/>
            <person name="Dupes A."/>
            <person name="Elong R."/>
            <person name="Falk J."/>
            <person name="Farina A."/>
            <person name="Faro S."/>
            <person name="Ferguson D."/>
            <person name="Fisher S."/>
            <person name="Foley C.D."/>
            <person name="Franke A."/>
            <person name="Friedrich D."/>
            <person name="Gadbois L."/>
            <person name="Gearin G."/>
            <person name="Gearin C.R."/>
            <person name="Giannoukos G."/>
            <person name="Goode T."/>
            <person name="Graham J."/>
            <person name="Grandbois E."/>
            <person name="Grewal S."/>
            <person name="Gyaltsen K."/>
            <person name="Hafez N."/>
            <person name="Hagos B."/>
            <person name="Hall J."/>
            <person name="Henson C."/>
            <person name="Hollinger A."/>
            <person name="Honan T."/>
            <person name="Huard M.D."/>
            <person name="Hughes L."/>
            <person name="Hurhula B."/>
            <person name="Husby M.E."/>
            <person name="Kamat A."/>
            <person name="Kanga B."/>
            <person name="Kashin S."/>
            <person name="Khazanovich D."/>
            <person name="Kisner P."/>
            <person name="Lance K."/>
            <person name="Lara M."/>
            <person name="Lee W."/>
            <person name="Lennon N."/>
            <person name="Letendre F."/>
            <person name="LeVine R."/>
            <person name="Lipovsky A."/>
            <person name="Liu X."/>
            <person name="Liu J."/>
            <person name="Liu S."/>
            <person name="Lokyitsang T."/>
            <person name="Lokyitsang Y."/>
            <person name="Lubonja R."/>
            <person name="Lui A."/>
            <person name="MacDonald P."/>
            <person name="Magnisalis V."/>
            <person name="Maru K."/>
            <person name="Matthews C."/>
            <person name="McCusker W."/>
            <person name="McDonough S."/>
            <person name="Mehta T."/>
            <person name="Meldrim J."/>
            <person name="Meneus L."/>
            <person name="Mihai O."/>
            <person name="Mihalev A."/>
            <person name="Mihova T."/>
            <person name="Mittelman R."/>
            <person name="Mlenga V."/>
            <person name="Montmayeur A."/>
            <person name="Mulrain L."/>
            <person name="Navidi A."/>
            <person name="Naylor J."/>
            <person name="Negash T."/>
            <person name="Nguyen T."/>
            <person name="Nguyen N."/>
            <person name="Nicol R."/>
            <person name="Norbu C."/>
            <person name="Norbu N."/>
            <person name="Novod N."/>
            <person name="O'Neill B."/>
            <person name="Osman S."/>
            <person name="Markiewicz E."/>
            <person name="Oyono O.L."/>
            <person name="Patti C."/>
            <person name="Phunkhang P."/>
            <person name="Pierre F."/>
            <person name="Priest M."/>
            <person name="Raghuraman S."/>
            <person name="Rege F."/>
            <person name="Reyes R."/>
            <person name="Rise C."/>
            <person name="Rogov P."/>
            <person name="Ross K."/>
            <person name="Ryan E."/>
            <person name="Settipalli S."/>
            <person name="Shea T."/>
            <person name="Sherpa N."/>
            <person name="Shi L."/>
            <person name="Shih D."/>
            <person name="Sparrow T."/>
            <person name="Spaulding J."/>
            <person name="Stalker J."/>
            <person name="Stange-Thomann N."/>
            <person name="Stavropoulos S."/>
            <person name="Stone C."/>
            <person name="Strader C."/>
            <person name="Tesfaye S."/>
            <person name="Thomson T."/>
            <person name="Thoulutsang Y."/>
            <person name="Thoulutsang D."/>
            <person name="Topham K."/>
            <person name="Topping I."/>
            <person name="Tsamla T."/>
            <person name="Vassiliev H."/>
            <person name="Vo A."/>
            <person name="Wangchuk T."/>
            <person name="Wangdi T."/>
            <person name="Weiand M."/>
            <person name="Wilkinson J."/>
            <person name="Wilson A."/>
            <person name="Yadav S."/>
            <person name="Young G."/>
            <person name="Yu Q."/>
            <person name="Zembek L."/>
            <person name="Zhong D."/>
            <person name="Zimmer A."/>
            <person name="Zwirko Z."/>
            <person name="Jaffe D.B."/>
            <person name="Alvarez P."/>
            <person name="Brockman W."/>
            <person name="Butler J."/>
            <person name="Chin C."/>
            <person name="Gnerre S."/>
            <person name="Grabherr M."/>
            <person name="Kleber M."/>
            <person name="Mauceli E."/>
            <person name="MacCallum I."/>
        </authorList>
    </citation>
    <scope>NUCLEOTIDE SEQUENCE [LARGE SCALE GENOMIC DNA]</scope>
    <source>
        <strain evidence="2">Tucson 15010-1051.87</strain>
    </source>
</reference>
<evidence type="ECO:0000313" key="2">
    <source>
        <dbReference type="Proteomes" id="UP000008792"/>
    </source>
</evidence>
<name>A0A0Q9WQ75_DROVI</name>
<keyword evidence="2" id="KW-1185">Reference proteome</keyword>
<dbReference type="Proteomes" id="UP000008792">
    <property type="component" value="Unassembled WGS sequence"/>
</dbReference>
<dbReference type="AlphaFoldDB" id="A0A0Q9WQ75"/>
<dbReference type="InterPro" id="IPR010512">
    <property type="entry name" value="DUF1091"/>
</dbReference>
<protein>
    <submittedName>
        <fullName evidence="1">Uncharacterized protein</fullName>
    </submittedName>
</protein>
<dbReference type="PANTHER" id="PTHR20898:SF0">
    <property type="entry name" value="DAEDALUS ON 3-RELATED"/>
    <property type="match status" value="1"/>
</dbReference>
<proteinExistence type="predicted"/>
<dbReference type="OrthoDB" id="7940892at2759"/>
<dbReference type="InParanoid" id="A0A0Q9WQ75"/>
<gene>
    <name evidence="1" type="primary">Dvir\GJ26573</name>
    <name evidence="1" type="ORF">Dvir_GJ26573</name>
</gene>
<dbReference type="PANTHER" id="PTHR20898">
    <property type="entry name" value="DAEDALUS ON 3-RELATED-RELATED"/>
    <property type="match status" value="1"/>
</dbReference>
<dbReference type="EMBL" id="CH940650">
    <property type="protein sequence ID" value="KRF83505.1"/>
    <property type="molecule type" value="Genomic_DNA"/>
</dbReference>
<accession>A0A0Q9WQ75</accession>